<name>A0A841U850_9BACL</name>
<feature type="non-terminal residue" evidence="2">
    <location>
        <position position="1"/>
    </location>
</feature>
<accession>A0A841U850</accession>
<dbReference type="EMBL" id="JACJVR010000166">
    <property type="protein sequence ID" value="MBB6696039.1"/>
    <property type="molecule type" value="Genomic_DNA"/>
</dbReference>
<dbReference type="RefSeq" id="WP_185139981.1">
    <property type="nucleotide sequence ID" value="NZ_JACJVR010000166.1"/>
</dbReference>
<evidence type="ECO:0000313" key="3">
    <source>
        <dbReference type="Proteomes" id="UP000553776"/>
    </source>
</evidence>
<sequence length="138" mass="14958">LLPIDVAAVAWSGAEDRRLAWWAASGCSDDRYRTLAIRPGRGLEGTVPRIGRPLVLDAGDPGTPRRREESALMLVEGLHSAAAYPVSGEEGLCGVLLVGNRQARAYSQDHLLVVELSARWLGQLRDYAEKGAPAPHRH</sequence>
<reference evidence="2 3" key="1">
    <citation type="submission" date="2020-08" db="EMBL/GenBank/DDBJ databases">
        <title>Cohnella phylogeny.</title>
        <authorList>
            <person name="Dunlap C."/>
        </authorList>
    </citation>
    <scope>NUCLEOTIDE SEQUENCE [LARGE SCALE GENOMIC DNA]</scope>
    <source>
        <strain evidence="2 3">DSM 25239</strain>
    </source>
</reference>
<feature type="domain" description="GAF" evidence="1">
    <location>
        <begin position="29"/>
        <end position="123"/>
    </location>
</feature>
<keyword evidence="3" id="KW-1185">Reference proteome</keyword>
<protein>
    <submittedName>
        <fullName evidence="2">GAF domain-containing protein</fullName>
    </submittedName>
</protein>
<organism evidence="2 3">
    <name type="scientific">Cohnella xylanilytica</name>
    <dbReference type="NCBI Taxonomy" id="557555"/>
    <lineage>
        <taxon>Bacteria</taxon>
        <taxon>Bacillati</taxon>
        <taxon>Bacillota</taxon>
        <taxon>Bacilli</taxon>
        <taxon>Bacillales</taxon>
        <taxon>Paenibacillaceae</taxon>
        <taxon>Cohnella</taxon>
    </lineage>
</organism>
<dbReference type="AlphaFoldDB" id="A0A841U850"/>
<dbReference type="SUPFAM" id="SSF55781">
    <property type="entry name" value="GAF domain-like"/>
    <property type="match status" value="1"/>
</dbReference>
<dbReference type="Proteomes" id="UP000553776">
    <property type="component" value="Unassembled WGS sequence"/>
</dbReference>
<dbReference type="Gene3D" id="3.30.450.40">
    <property type="match status" value="1"/>
</dbReference>
<dbReference type="Pfam" id="PF01590">
    <property type="entry name" value="GAF"/>
    <property type="match status" value="1"/>
</dbReference>
<comment type="caution">
    <text evidence="2">The sequence shown here is derived from an EMBL/GenBank/DDBJ whole genome shotgun (WGS) entry which is preliminary data.</text>
</comment>
<evidence type="ECO:0000313" key="2">
    <source>
        <dbReference type="EMBL" id="MBB6696039.1"/>
    </source>
</evidence>
<dbReference type="InterPro" id="IPR003018">
    <property type="entry name" value="GAF"/>
</dbReference>
<proteinExistence type="predicted"/>
<evidence type="ECO:0000259" key="1">
    <source>
        <dbReference type="Pfam" id="PF01590"/>
    </source>
</evidence>
<gene>
    <name evidence="2" type="ORF">H7B90_32090</name>
</gene>
<dbReference type="InterPro" id="IPR029016">
    <property type="entry name" value="GAF-like_dom_sf"/>
</dbReference>